<feature type="non-terminal residue" evidence="6">
    <location>
        <position position="1"/>
    </location>
</feature>
<evidence type="ECO:0000313" key="7">
    <source>
        <dbReference type="Proteomes" id="UP000258309"/>
    </source>
</evidence>
<feature type="domain" description="Xylanolytic transcriptional activator regulatory" evidence="5">
    <location>
        <begin position="370"/>
        <end position="437"/>
    </location>
</feature>
<dbReference type="GO" id="GO:0003677">
    <property type="term" value="F:DNA binding"/>
    <property type="evidence" value="ECO:0007669"/>
    <property type="project" value="InterPro"/>
</dbReference>
<dbReference type="STRING" id="5539.A0A3E2H549"/>
<dbReference type="InterPro" id="IPR007219">
    <property type="entry name" value="XnlR_reg_dom"/>
</dbReference>
<dbReference type="EMBL" id="NCSJ02000161">
    <property type="protein sequence ID" value="RFU28499.1"/>
    <property type="molecule type" value="Genomic_DNA"/>
</dbReference>
<evidence type="ECO:0000259" key="5">
    <source>
        <dbReference type="SMART" id="SM00906"/>
    </source>
</evidence>
<name>A0A3E2H549_SCYLI</name>
<dbReference type="CDD" id="cd12148">
    <property type="entry name" value="fungal_TF_MHR"/>
    <property type="match status" value="1"/>
</dbReference>
<accession>A0A3E2H549</accession>
<dbReference type="SMART" id="SM00906">
    <property type="entry name" value="Fungal_trans"/>
    <property type="match status" value="1"/>
</dbReference>
<evidence type="ECO:0000256" key="4">
    <source>
        <dbReference type="SAM" id="MobiDB-lite"/>
    </source>
</evidence>
<dbReference type="PANTHER" id="PTHR47840:SF1">
    <property type="entry name" value="ZN(II)2CYS6 TRANSCRIPTION FACTOR (EUROFUNG)"/>
    <property type="match status" value="1"/>
</dbReference>
<evidence type="ECO:0000313" key="6">
    <source>
        <dbReference type="EMBL" id="RFU28499.1"/>
    </source>
</evidence>
<keyword evidence="1" id="KW-0805">Transcription regulation</keyword>
<keyword evidence="3" id="KW-0539">Nucleus</keyword>
<proteinExistence type="predicted"/>
<reference evidence="6 7" key="1">
    <citation type="submission" date="2018-05" db="EMBL/GenBank/DDBJ databases">
        <title>Draft genome sequence of Scytalidium lignicola DSM 105466, a ubiquitous saprotrophic fungus.</title>
        <authorList>
            <person name="Buettner E."/>
            <person name="Gebauer A.M."/>
            <person name="Hofrichter M."/>
            <person name="Liers C."/>
            <person name="Kellner H."/>
        </authorList>
    </citation>
    <scope>NUCLEOTIDE SEQUENCE [LARGE SCALE GENOMIC DNA]</scope>
    <source>
        <strain evidence="6 7">DSM 105466</strain>
    </source>
</reference>
<dbReference type="GO" id="GO:0006351">
    <property type="term" value="P:DNA-templated transcription"/>
    <property type="evidence" value="ECO:0007669"/>
    <property type="project" value="InterPro"/>
</dbReference>
<feature type="non-terminal residue" evidence="6">
    <location>
        <position position="796"/>
    </location>
</feature>
<sequence>MISSLEGLADLYTRTKWLLAQFLNTPLPTALLSAPTTSPAFWQVPHWILEWRRKTLEHHIAQVAKRLPRNLINDRKTKRYQKALNPETGDIVGYARWILPLTHAITEDAEIRRIADTAIWDLNTDSDELLVPIREIKNEILARKPYMRQEYADTRAVDGGYEEVQDRIVHVETLIGQLFQQRGIRELQSHIPKLSRGTSASDGSGISQGSSPRIPPTLRLPSVMSRCHFLSTYLHSCLPNPGIAAMMLMRGKFFSSPFQMLRQPWKTLTSSVANTDQLAQVSSLPPPNAPPVLFAQKLIQLALCLYQLDTTQSEDPQLCLNEPARDVASRYIGLAHHVTSQDMLVNSLDGLETLMLDSSCHVNAGDLRLAWLVIRRALGIAQLMGFPQLAENAGHRAEFLWFRLIYADRFLSLMLGLPFTVADNSFAKEHLLTVELPCARLERIQVMIVGRIIARNVRMKADPQYDRSGDNRYSDYNETHDINNELKQVARSVPVDWWRLPSLYNMTDTVVMEEFSRLLTQMHHYYLLVLLHQPYLIQRSRLEPMTKEAGSIGHSVDYTYSQLAILSASREMLSRVLIFRMSQHVPSTYRGLVDKAVTASTSLLLAHLDGHRVGRANVLEHQRPQDLGIITDVIDYMEEISSLSRDAQISSSIQVLRKLVEIEADAAVGATYLVLIEGNGAGEEVFNTRKEEHSVEWSIPYFGTVQIVRHEPKEHRLTGLDPNSIQMADLVTGQSNSSEYSYLNNMNTDNSHNDNLSLADGITGPMQPIFLANMVDTLEDNFELQSFMYNNLQDFS</sequence>
<dbReference type="PANTHER" id="PTHR47840">
    <property type="entry name" value="ZN(II)2CYS6 TRANSCRIPTION FACTOR (EUROFUNG)-RELATED"/>
    <property type="match status" value="1"/>
</dbReference>
<evidence type="ECO:0000256" key="2">
    <source>
        <dbReference type="ARBA" id="ARBA00023163"/>
    </source>
</evidence>
<dbReference type="GO" id="GO:0008270">
    <property type="term" value="F:zinc ion binding"/>
    <property type="evidence" value="ECO:0007669"/>
    <property type="project" value="InterPro"/>
</dbReference>
<keyword evidence="2" id="KW-0804">Transcription</keyword>
<dbReference type="OrthoDB" id="5392779at2759"/>
<gene>
    <name evidence="6" type="ORF">B7463_g7844</name>
</gene>
<feature type="compositionally biased region" description="Polar residues" evidence="4">
    <location>
        <begin position="196"/>
        <end position="211"/>
    </location>
</feature>
<organism evidence="6 7">
    <name type="scientific">Scytalidium lignicola</name>
    <name type="common">Hyphomycete</name>
    <dbReference type="NCBI Taxonomy" id="5539"/>
    <lineage>
        <taxon>Eukaryota</taxon>
        <taxon>Fungi</taxon>
        <taxon>Dikarya</taxon>
        <taxon>Ascomycota</taxon>
        <taxon>Pezizomycotina</taxon>
        <taxon>Leotiomycetes</taxon>
        <taxon>Leotiomycetes incertae sedis</taxon>
        <taxon>Scytalidium</taxon>
    </lineage>
</organism>
<feature type="region of interest" description="Disordered" evidence="4">
    <location>
        <begin position="194"/>
        <end position="215"/>
    </location>
</feature>
<evidence type="ECO:0000256" key="3">
    <source>
        <dbReference type="ARBA" id="ARBA00023242"/>
    </source>
</evidence>
<dbReference type="Proteomes" id="UP000258309">
    <property type="component" value="Unassembled WGS sequence"/>
</dbReference>
<keyword evidence="7" id="KW-1185">Reference proteome</keyword>
<dbReference type="AlphaFoldDB" id="A0A3E2H549"/>
<comment type="caution">
    <text evidence="6">The sequence shown here is derived from an EMBL/GenBank/DDBJ whole genome shotgun (WGS) entry which is preliminary data.</text>
</comment>
<evidence type="ECO:0000256" key="1">
    <source>
        <dbReference type="ARBA" id="ARBA00023015"/>
    </source>
</evidence>
<protein>
    <recommendedName>
        <fullName evidence="5">Xylanolytic transcriptional activator regulatory domain-containing protein</fullName>
    </recommendedName>
</protein>